<dbReference type="RefSeq" id="WP_213414089.1">
    <property type="nucleotide sequence ID" value="NZ_BOVK01000077.1"/>
</dbReference>
<dbReference type="Pfam" id="PF01479">
    <property type="entry name" value="S4"/>
    <property type="match status" value="1"/>
</dbReference>
<sequence length="244" mass="27431">MGKTMRLDKLLAHMGIGTRSDIRKLARQGRITRNGVTASDPGMHVDPGEDQIAVDGERVVYQDYIYIMLNKPAGVISATEDRRDRTVLDLLDERMRAFAPFPVGRLDKDTEGLLLLTNDGQLAHNLLSPRKHVDKTYYAEIDGPVGQREQEAFRQGVELDDGYVTMPAELEVLGSSEDGAKIELTIREGKFHQVKRMFEAVGRKVQYLKRLRMGTLVLDEALAPGTSRELTDEEVDQLKQINKP</sequence>
<dbReference type="PROSITE" id="PS50889">
    <property type="entry name" value="S4"/>
    <property type="match status" value="1"/>
</dbReference>
<dbReference type="EC" id="5.4.99.-" evidence="5"/>
<dbReference type="InterPro" id="IPR018496">
    <property type="entry name" value="PsdUridine_synth_RsuA/RluB_CS"/>
</dbReference>
<reference evidence="7" key="1">
    <citation type="submission" date="2021-04" db="EMBL/GenBank/DDBJ databases">
        <title>Draft genome sequence of Xylanibacillus composti strain K13.</title>
        <authorList>
            <person name="Uke A."/>
            <person name="Chhe C."/>
            <person name="Baramee S."/>
            <person name="Kosugi A."/>
        </authorList>
    </citation>
    <scope>NUCLEOTIDE SEQUENCE</scope>
    <source>
        <strain evidence="7">K13</strain>
    </source>
</reference>
<dbReference type="Proteomes" id="UP000677918">
    <property type="component" value="Unassembled WGS sequence"/>
</dbReference>
<evidence type="ECO:0000256" key="5">
    <source>
        <dbReference type="RuleBase" id="RU003887"/>
    </source>
</evidence>
<dbReference type="SMART" id="SM00363">
    <property type="entry name" value="S4"/>
    <property type="match status" value="1"/>
</dbReference>
<dbReference type="GO" id="GO:0005829">
    <property type="term" value="C:cytosol"/>
    <property type="evidence" value="ECO:0007669"/>
    <property type="project" value="UniProtKB-ARBA"/>
</dbReference>
<accession>A0A8J4H7A9</accession>
<dbReference type="FunFam" id="3.30.70.1560:FF:000001">
    <property type="entry name" value="Pseudouridine synthase"/>
    <property type="match status" value="1"/>
</dbReference>
<evidence type="ECO:0000256" key="2">
    <source>
        <dbReference type="ARBA" id="ARBA00022884"/>
    </source>
</evidence>
<dbReference type="InterPro" id="IPR050343">
    <property type="entry name" value="RsuA_PseudoU_synthase"/>
</dbReference>
<dbReference type="InterPro" id="IPR036986">
    <property type="entry name" value="S4_RNA-bd_sf"/>
</dbReference>
<dbReference type="PANTHER" id="PTHR47683:SF4">
    <property type="entry name" value="PSEUDOURIDINE SYNTHASE"/>
    <property type="match status" value="1"/>
</dbReference>
<dbReference type="PANTHER" id="PTHR47683">
    <property type="entry name" value="PSEUDOURIDINE SYNTHASE FAMILY PROTEIN-RELATED"/>
    <property type="match status" value="1"/>
</dbReference>
<dbReference type="GO" id="GO:0000455">
    <property type="term" value="P:enzyme-directed rRNA pseudouridine synthesis"/>
    <property type="evidence" value="ECO:0007669"/>
    <property type="project" value="UniProtKB-ARBA"/>
</dbReference>
<evidence type="ECO:0000313" key="8">
    <source>
        <dbReference type="Proteomes" id="UP000677918"/>
    </source>
</evidence>
<comment type="similarity">
    <text evidence="1 5">Belongs to the pseudouridine synthase RsuA family.</text>
</comment>
<dbReference type="NCBIfam" id="TIGR00093">
    <property type="entry name" value="pseudouridine synthase"/>
    <property type="match status" value="1"/>
</dbReference>
<comment type="caution">
    <text evidence="7">The sequence shown here is derived from an EMBL/GenBank/DDBJ whole genome shotgun (WGS) entry which is preliminary data.</text>
</comment>
<dbReference type="GO" id="GO:0003723">
    <property type="term" value="F:RNA binding"/>
    <property type="evidence" value="ECO:0007669"/>
    <property type="project" value="UniProtKB-KW"/>
</dbReference>
<dbReference type="InterPro" id="IPR020094">
    <property type="entry name" value="TruA/RsuA/RluB/E/F_N"/>
</dbReference>
<dbReference type="InterPro" id="IPR020103">
    <property type="entry name" value="PsdUridine_synth_cat_dom_sf"/>
</dbReference>
<name>A0A8J4H7A9_9BACL</name>
<evidence type="ECO:0000256" key="4">
    <source>
        <dbReference type="PROSITE-ProRule" id="PRU00182"/>
    </source>
</evidence>
<dbReference type="SUPFAM" id="SSF55174">
    <property type="entry name" value="Alpha-L RNA-binding motif"/>
    <property type="match status" value="1"/>
</dbReference>
<dbReference type="InterPro" id="IPR006145">
    <property type="entry name" value="PsdUridine_synth_RsuA/RluA"/>
</dbReference>
<dbReference type="PROSITE" id="PS01149">
    <property type="entry name" value="PSI_RSU"/>
    <property type="match status" value="1"/>
</dbReference>
<dbReference type="SUPFAM" id="SSF55120">
    <property type="entry name" value="Pseudouridine synthase"/>
    <property type="match status" value="1"/>
</dbReference>
<dbReference type="InterPro" id="IPR042092">
    <property type="entry name" value="PsdUridine_s_RsuA/RluB/E/F_cat"/>
</dbReference>
<proteinExistence type="inferred from homology"/>
<dbReference type="EMBL" id="BOVK01000077">
    <property type="protein sequence ID" value="GIQ71291.1"/>
    <property type="molecule type" value="Genomic_DNA"/>
</dbReference>
<keyword evidence="3 5" id="KW-0413">Isomerase</keyword>
<feature type="domain" description="RNA-binding S4" evidence="6">
    <location>
        <begin position="5"/>
        <end position="65"/>
    </location>
</feature>
<dbReference type="InterPro" id="IPR000748">
    <property type="entry name" value="PsdUridine_synth_RsuA/RluB/E/F"/>
</dbReference>
<dbReference type="CDD" id="cd00165">
    <property type="entry name" value="S4"/>
    <property type="match status" value="1"/>
</dbReference>
<dbReference type="CDD" id="cd02553">
    <property type="entry name" value="PseudoU_synth_RsuA"/>
    <property type="match status" value="1"/>
</dbReference>
<evidence type="ECO:0000313" key="7">
    <source>
        <dbReference type="EMBL" id="GIQ71291.1"/>
    </source>
</evidence>
<dbReference type="Pfam" id="PF00849">
    <property type="entry name" value="PseudoU_synth_2"/>
    <property type="match status" value="1"/>
</dbReference>
<gene>
    <name evidence="7" type="ORF">XYCOK13_41150</name>
</gene>
<dbReference type="Gene3D" id="3.30.70.1560">
    <property type="entry name" value="Alpha-L RNA-binding motif"/>
    <property type="match status" value="1"/>
</dbReference>
<dbReference type="InterPro" id="IPR002942">
    <property type="entry name" value="S4_RNA-bd"/>
</dbReference>
<evidence type="ECO:0000256" key="3">
    <source>
        <dbReference type="ARBA" id="ARBA00023235"/>
    </source>
</evidence>
<keyword evidence="2 4" id="KW-0694">RNA-binding</keyword>
<protein>
    <recommendedName>
        <fullName evidence="5">Pseudouridine synthase</fullName>
        <ecNumber evidence="5">5.4.99.-</ecNumber>
    </recommendedName>
</protein>
<organism evidence="7 8">
    <name type="scientific">Xylanibacillus composti</name>
    <dbReference type="NCBI Taxonomy" id="1572762"/>
    <lineage>
        <taxon>Bacteria</taxon>
        <taxon>Bacillati</taxon>
        <taxon>Bacillota</taxon>
        <taxon>Bacilli</taxon>
        <taxon>Bacillales</taxon>
        <taxon>Paenibacillaceae</taxon>
        <taxon>Xylanibacillus</taxon>
    </lineage>
</organism>
<dbReference type="Gene3D" id="3.30.70.580">
    <property type="entry name" value="Pseudouridine synthase I, catalytic domain, N-terminal subdomain"/>
    <property type="match status" value="1"/>
</dbReference>
<dbReference type="GO" id="GO:0120159">
    <property type="term" value="F:rRNA pseudouridine synthase activity"/>
    <property type="evidence" value="ECO:0007669"/>
    <property type="project" value="UniProtKB-ARBA"/>
</dbReference>
<dbReference type="Gene3D" id="3.10.290.10">
    <property type="entry name" value="RNA-binding S4 domain"/>
    <property type="match status" value="1"/>
</dbReference>
<evidence type="ECO:0000256" key="1">
    <source>
        <dbReference type="ARBA" id="ARBA00008348"/>
    </source>
</evidence>
<dbReference type="AlphaFoldDB" id="A0A8J4H7A9"/>
<evidence type="ECO:0000259" key="6">
    <source>
        <dbReference type="SMART" id="SM00363"/>
    </source>
</evidence>
<keyword evidence="8" id="KW-1185">Reference proteome</keyword>